<dbReference type="RefSeq" id="WP_031683985.1">
    <property type="nucleotide sequence ID" value="NZ_BSAS01000029.1"/>
</dbReference>
<proteinExistence type="predicted"/>
<gene>
    <name evidence="2" type="ORF">GUL26_30395</name>
</gene>
<evidence type="ECO:0000313" key="3">
    <source>
        <dbReference type="Proteomes" id="UP000644192"/>
    </source>
</evidence>
<feature type="transmembrane region" description="Helical" evidence="1">
    <location>
        <begin position="40"/>
        <end position="57"/>
    </location>
</feature>
<dbReference type="AlphaFoldDB" id="A0A6B1YI09"/>
<keyword evidence="1" id="KW-1133">Transmembrane helix</keyword>
<dbReference type="Proteomes" id="UP000644192">
    <property type="component" value="Unassembled WGS sequence"/>
</dbReference>
<keyword evidence="1" id="KW-0472">Membrane</keyword>
<evidence type="ECO:0000313" key="2">
    <source>
        <dbReference type="EMBL" id="MZZ16581.1"/>
    </source>
</evidence>
<comment type="caution">
    <text evidence="2">The sequence shown here is derived from an EMBL/GenBank/DDBJ whole genome shotgun (WGS) entry which is preliminary data.</text>
</comment>
<accession>A0A6B1YI09</accession>
<protein>
    <submittedName>
        <fullName evidence="2">Uncharacterized protein</fullName>
    </submittedName>
</protein>
<dbReference type="EMBL" id="WXZT01000029">
    <property type="protein sequence ID" value="MZZ16581.1"/>
    <property type="molecule type" value="Genomic_DNA"/>
</dbReference>
<name>A0A6B1YI09_PSEAI</name>
<keyword evidence="1" id="KW-0812">Transmembrane</keyword>
<evidence type="ECO:0000256" key="1">
    <source>
        <dbReference type="SAM" id="Phobius"/>
    </source>
</evidence>
<sequence>MSELLKSPFFVLAIGLFSIGFAKACDYLSKRVPWLRERRKPFMIGALTLSMVLLASLGQIPLRYALNDVLAEYRDEVPDHSPPQ</sequence>
<reference evidence="2" key="1">
    <citation type="submission" date="2020-01" db="EMBL/GenBank/DDBJ databases">
        <title>Bacteria Cultured from War Wounds Associated with the Conflict in Eastern Ukraine.</title>
        <authorList>
            <person name="Snesrud E."/>
            <person name="Galac M.R."/>
            <person name="Mc Gann P."/>
            <person name="Valentine K."/>
            <person name="Viacheslav K."/>
        </authorList>
    </citation>
    <scope>NUCLEOTIDE SEQUENCE</scope>
    <source>
        <strain evidence="2">VNMU148</strain>
    </source>
</reference>
<organism evidence="2 3">
    <name type="scientific">Pseudomonas aeruginosa</name>
    <dbReference type="NCBI Taxonomy" id="287"/>
    <lineage>
        <taxon>Bacteria</taxon>
        <taxon>Pseudomonadati</taxon>
        <taxon>Pseudomonadota</taxon>
        <taxon>Gammaproteobacteria</taxon>
        <taxon>Pseudomonadales</taxon>
        <taxon>Pseudomonadaceae</taxon>
        <taxon>Pseudomonas</taxon>
    </lineage>
</organism>